<name>A0ABX1ZJA0_9BACL</name>
<dbReference type="InterPro" id="IPR036388">
    <property type="entry name" value="WH-like_DNA-bd_sf"/>
</dbReference>
<dbReference type="InterPro" id="IPR029058">
    <property type="entry name" value="AB_hydrolase_fold"/>
</dbReference>
<dbReference type="PANTHER" id="PTHR43798">
    <property type="entry name" value="MONOACYLGLYCEROL LIPASE"/>
    <property type="match status" value="1"/>
</dbReference>
<reference evidence="2 3" key="1">
    <citation type="submission" date="2019-10" db="EMBL/GenBank/DDBJ databases">
        <title>Description of Paenibacillus pedi sp. nov.</title>
        <authorList>
            <person name="Carlier A."/>
            <person name="Qi S."/>
        </authorList>
    </citation>
    <scope>NUCLEOTIDE SEQUENCE [LARGE SCALE GENOMIC DNA]</scope>
    <source>
        <strain evidence="2 3">LMG 31457</strain>
    </source>
</reference>
<dbReference type="InterPro" id="IPR050266">
    <property type="entry name" value="AB_hydrolase_sf"/>
</dbReference>
<dbReference type="Pfam" id="PF00561">
    <property type="entry name" value="Abhydrolase_1"/>
    <property type="match status" value="1"/>
</dbReference>
<keyword evidence="3" id="KW-1185">Reference proteome</keyword>
<keyword evidence="2" id="KW-0378">Hydrolase</keyword>
<accession>A0ABX1ZJA0</accession>
<dbReference type="EMBL" id="WHNZ01000017">
    <property type="protein sequence ID" value="NOV00151.1"/>
    <property type="molecule type" value="Genomic_DNA"/>
</dbReference>
<organism evidence="2 3">
    <name type="scientific">Paenibacillus planticolens</name>
    <dbReference type="NCBI Taxonomy" id="2654976"/>
    <lineage>
        <taxon>Bacteria</taxon>
        <taxon>Bacillati</taxon>
        <taxon>Bacillota</taxon>
        <taxon>Bacilli</taxon>
        <taxon>Bacillales</taxon>
        <taxon>Paenibacillaceae</taxon>
        <taxon>Paenibacillus</taxon>
    </lineage>
</organism>
<dbReference type="GO" id="GO:0016787">
    <property type="term" value="F:hydrolase activity"/>
    <property type="evidence" value="ECO:0007669"/>
    <property type="project" value="UniProtKB-KW"/>
</dbReference>
<dbReference type="InterPro" id="IPR000073">
    <property type="entry name" value="AB_hydrolase_1"/>
</dbReference>
<comment type="caution">
    <text evidence="2">The sequence shown here is derived from an EMBL/GenBank/DDBJ whole genome shotgun (WGS) entry which is preliminary data.</text>
</comment>
<evidence type="ECO:0000313" key="2">
    <source>
        <dbReference type="EMBL" id="NOV00151.1"/>
    </source>
</evidence>
<feature type="domain" description="AB hydrolase-1" evidence="1">
    <location>
        <begin position="92"/>
        <end position="315"/>
    </location>
</feature>
<dbReference type="SUPFAM" id="SSF53474">
    <property type="entry name" value="alpha/beta-Hydrolases"/>
    <property type="match status" value="1"/>
</dbReference>
<dbReference type="Proteomes" id="UP000618579">
    <property type="component" value="Unassembled WGS sequence"/>
</dbReference>
<evidence type="ECO:0000259" key="1">
    <source>
        <dbReference type="Pfam" id="PF00561"/>
    </source>
</evidence>
<dbReference type="Gene3D" id="1.10.10.10">
    <property type="entry name" value="Winged helix-like DNA-binding domain superfamily/Winged helix DNA-binding domain"/>
    <property type="match status" value="1"/>
</dbReference>
<protein>
    <submittedName>
        <fullName evidence="2">Alpha/beta fold hydrolase</fullName>
    </submittedName>
</protein>
<dbReference type="Gene3D" id="3.40.50.1820">
    <property type="entry name" value="alpha/beta hydrolase"/>
    <property type="match status" value="1"/>
</dbReference>
<gene>
    <name evidence="2" type="ORF">GC097_08990</name>
</gene>
<evidence type="ECO:0000313" key="3">
    <source>
        <dbReference type="Proteomes" id="UP000618579"/>
    </source>
</evidence>
<proteinExistence type="predicted"/>
<dbReference type="PRINTS" id="PR00111">
    <property type="entry name" value="ABHYDROLASE"/>
</dbReference>
<sequence>MPWSLLKHRCASPIKVGSFLVKCNLRIALFSFERLKPPNIFVQLVILFKYPFPYMIEPNIVWKGGDWVSFAHVNGVSLYYELIPSARSSDETIVFLHGNGFNSSRWGHIIDGLKEDYHLLLVDLRGCGQSESIPGEVSWDLYTDDLYALIEHLNIEAFHLLGHSFGGSLAVCFAARYPNLVKCLVLISINVLFPEDGNVVVENYIALVEKYGIPYILQNFLVPSLTVFAFEHEEAQHLYNMYLNVSAEMYAKMFKLQNQQRPINELAAIQSPTLLLAGECDTVYPPSFQNMTSGLIPHSTFYVVPNAGNAVFIDQPAVTVQWIKSFIQREMHTQAGARITYQSENMNSIQHFMNSIQHLKDSFLQTIFISKRNTEPVLKVELLHGFRVTLNGREILDGWNKRYAKNIFAHLVVQPSSTREDLCDAVFPMVPLPTALKNLKVYINYLKKLVTYHQDSILKTDRQNLYLQCNIECDLLDFFDHIRRTMLLDDNGGAKYDSCERLFASMRQKEIMPEIFDQWFIEKKASTELRLGVLAAWMSEQEEKRNNCLKASEYKKLANYYLSEDE</sequence>